<protein>
    <submittedName>
        <fullName evidence="1">Uncharacterized protein</fullName>
    </submittedName>
</protein>
<dbReference type="Proteomes" id="UP001412067">
    <property type="component" value="Unassembled WGS sequence"/>
</dbReference>
<dbReference type="EMBL" id="JBBWWR010000008">
    <property type="protein sequence ID" value="KAK8962480.1"/>
    <property type="molecule type" value="Genomic_DNA"/>
</dbReference>
<organism evidence="1 2">
    <name type="scientific">Platanthera guangdongensis</name>
    <dbReference type="NCBI Taxonomy" id="2320717"/>
    <lineage>
        <taxon>Eukaryota</taxon>
        <taxon>Viridiplantae</taxon>
        <taxon>Streptophyta</taxon>
        <taxon>Embryophyta</taxon>
        <taxon>Tracheophyta</taxon>
        <taxon>Spermatophyta</taxon>
        <taxon>Magnoliopsida</taxon>
        <taxon>Liliopsida</taxon>
        <taxon>Asparagales</taxon>
        <taxon>Orchidaceae</taxon>
        <taxon>Orchidoideae</taxon>
        <taxon>Orchideae</taxon>
        <taxon>Orchidinae</taxon>
        <taxon>Platanthera</taxon>
    </lineage>
</organism>
<accession>A0ABR2MG21</accession>
<evidence type="ECO:0000313" key="2">
    <source>
        <dbReference type="Proteomes" id="UP001412067"/>
    </source>
</evidence>
<proteinExistence type="predicted"/>
<evidence type="ECO:0000313" key="1">
    <source>
        <dbReference type="EMBL" id="KAK8962480.1"/>
    </source>
</evidence>
<name>A0ABR2MG21_9ASPA</name>
<keyword evidence="2" id="KW-1185">Reference proteome</keyword>
<reference evidence="1 2" key="1">
    <citation type="journal article" date="2022" name="Nat. Plants">
        <title>Genomes of leafy and leafless Platanthera orchids illuminate the evolution of mycoheterotrophy.</title>
        <authorList>
            <person name="Li M.H."/>
            <person name="Liu K.W."/>
            <person name="Li Z."/>
            <person name="Lu H.C."/>
            <person name="Ye Q.L."/>
            <person name="Zhang D."/>
            <person name="Wang J.Y."/>
            <person name="Li Y.F."/>
            <person name="Zhong Z.M."/>
            <person name="Liu X."/>
            <person name="Yu X."/>
            <person name="Liu D.K."/>
            <person name="Tu X.D."/>
            <person name="Liu B."/>
            <person name="Hao Y."/>
            <person name="Liao X.Y."/>
            <person name="Jiang Y.T."/>
            <person name="Sun W.H."/>
            <person name="Chen J."/>
            <person name="Chen Y.Q."/>
            <person name="Ai Y."/>
            <person name="Zhai J.W."/>
            <person name="Wu S.S."/>
            <person name="Zhou Z."/>
            <person name="Hsiao Y.Y."/>
            <person name="Wu W.L."/>
            <person name="Chen Y.Y."/>
            <person name="Lin Y.F."/>
            <person name="Hsu J.L."/>
            <person name="Li C.Y."/>
            <person name="Wang Z.W."/>
            <person name="Zhao X."/>
            <person name="Zhong W.Y."/>
            <person name="Ma X.K."/>
            <person name="Ma L."/>
            <person name="Huang J."/>
            <person name="Chen G.Z."/>
            <person name="Huang M.Z."/>
            <person name="Huang L."/>
            <person name="Peng D.H."/>
            <person name="Luo Y.B."/>
            <person name="Zou S.Q."/>
            <person name="Chen S.P."/>
            <person name="Lan S."/>
            <person name="Tsai W.C."/>
            <person name="Van de Peer Y."/>
            <person name="Liu Z.J."/>
        </authorList>
    </citation>
    <scope>NUCLEOTIDE SEQUENCE [LARGE SCALE GENOMIC DNA]</scope>
    <source>
        <strain evidence="1">Lor288</strain>
    </source>
</reference>
<gene>
    <name evidence="1" type="ORF">KSP40_PGU000578</name>
</gene>
<sequence>MSSITRSNETIHGLVRRVKRRSSSFLTKTRVQLHLGTVVGLGVKHPEVGASRWAWRSIGNPNIFLRSSFFSHPLAAA</sequence>
<comment type="caution">
    <text evidence="1">The sequence shown here is derived from an EMBL/GenBank/DDBJ whole genome shotgun (WGS) entry which is preliminary data.</text>
</comment>